<dbReference type="InterPro" id="IPR001516">
    <property type="entry name" value="Proton_antipo_N"/>
</dbReference>
<evidence type="ECO:0000256" key="16">
    <source>
        <dbReference type="RuleBase" id="RU003404"/>
    </source>
</evidence>
<keyword evidence="11 16" id="KW-0520">NAD</keyword>
<evidence type="ECO:0000256" key="9">
    <source>
        <dbReference type="ARBA" id="ARBA00022982"/>
    </source>
</evidence>
<feature type="transmembrane region" description="Helical" evidence="16">
    <location>
        <begin position="554"/>
        <end position="578"/>
    </location>
</feature>
<evidence type="ECO:0000256" key="7">
    <source>
        <dbReference type="ARBA" id="ARBA00022792"/>
    </source>
</evidence>
<evidence type="ECO:0000256" key="5">
    <source>
        <dbReference type="ARBA" id="ARBA00022660"/>
    </source>
</evidence>
<name>A7BG53_ACAES</name>
<dbReference type="PRINTS" id="PR01434">
    <property type="entry name" value="NADHDHGNASE5"/>
</dbReference>
<keyword evidence="9" id="KW-0249">Electron transport</keyword>
<feature type="domain" description="NADH:quinone oxidoreductase/Mrp antiporter transmembrane" evidence="17">
    <location>
        <begin position="110"/>
        <end position="389"/>
    </location>
</feature>
<gene>
    <name evidence="20" type="primary">nad5</name>
</gene>
<feature type="domain" description="NADH-Ubiquinone oxidoreductase (complex I) chain 5 N-terminal" evidence="18">
    <location>
        <begin position="45"/>
        <end position="91"/>
    </location>
</feature>
<evidence type="ECO:0000256" key="14">
    <source>
        <dbReference type="ARBA" id="ARBA00023136"/>
    </source>
</evidence>
<evidence type="ECO:0000256" key="4">
    <source>
        <dbReference type="ARBA" id="ARBA00022448"/>
    </source>
</evidence>
<keyword evidence="10 16" id="KW-1133">Transmembrane helix</keyword>
<dbReference type="Pfam" id="PF06455">
    <property type="entry name" value="NADH5_C"/>
    <property type="match status" value="1"/>
</dbReference>
<feature type="transmembrane region" description="Helical" evidence="16">
    <location>
        <begin position="376"/>
        <end position="405"/>
    </location>
</feature>
<feature type="transmembrane region" description="Helical" evidence="16">
    <location>
        <begin position="12"/>
        <end position="35"/>
    </location>
</feature>
<evidence type="ECO:0000313" key="20">
    <source>
        <dbReference type="EMBL" id="BAF73656.1"/>
    </source>
</evidence>
<feature type="transmembrane region" description="Helical" evidence="16">
    <location>
        <begin position="153"/>
        <end position="170"/>
    </location>
</feature>
<evidence type="ECO:0000259" key="19">
    <source>
        <dbReference type="Pfam" id="PF06455"/>
    </source>
</evidence>
<evidence type="ECO:0000256" key="1">
    <source>
        <dbReference type="ARBA" id="ARBA00004448"/>
    </source>
</evidence>
<evidence type="ECO:0000256" key="10">
    <source>
        <dbReference type="ARBA" id="ARBA00022989"/>
    </source>
</evidence>
<reference evidence="20" key="1">
    <citation type="journal article" date="2007" name="Mol. Phylogenet. Evol.">
        <title>Mitochondrial genome structure and evolution in the living fossil vampire squid, Vampyroteuthis infernalis, and extant cephalopods.</title>
        <authorList>
            <person name="Yokobori S."/>
            <person name="Lindsay D.J."/>
            <person name="Yoshida M."/>
            <person name="Tsuchiya K."/>
            <person name="Yamagishi A."/>
            <person name="Maruyama T."/>
            <person name="Oshima T."/>
        </authorList>
    </citation>
    <scope>NUCLEOTIDE SEQUENCE</scope>
</reference>
<comment type="catalytic activity">
    <reaction evidence="15 16">
        <text>a ubiquinone + NADH + 5 H(+)(in) = a ubiquinol + NAD(+) + 4 H(+)(out)</text>
        <dbReference type="Rhea" id="RHEA:29091"/>
        <dbReference type="Rhea" id="RHEA-COMP:9565"/>
        <dbReference type="Rhea" id="RHEA-COMP:9566"/>
        <dbReference type="ChEBI" id="CHEBI:15378"/>
        <dbReference type="ChEBI" id="CHEBI:16389"/>
        <dbReference type="ChEBI" id="CHEBI:17976"/>
        <dbReference type="ChEBI" id="CHEBI:57540"/>
        <dbReference type="ChEBI" id="CHEBI:57945"/>
        <dbReference type="EC" id="7.1.1.2"/>
    </reaction>
</comment>
<keyword evidence="6 16" id="KW-0812">Transmembrane</keyword>
<dbReference type="EC" id="7.1.1.2" evidence="2 16"/>
<dbReference type="PANTHER" id="PTHR42829:SF2">
    <property type="entry name" value="NADH-UBIQUINONE OXIDOREDUCTASE CHAIN 5"/>
    <property type="match status" value="1"/>
</dbReference>
<dbReference type="EMBL" id="AB266516">
    <property type="protein sequence ID" value="BAF73656.1"/>
    <property type="molecule type" value="Genomic_DNA"/>
</dbReference>
<dbReference type="Pfam" id="PF00361">
    <property type="entry name" value="Proton_antipo_M"/>
    <property type="match status" value="1"/>
</dbReference>
<keyword evidence="13 16" id="KW-0496">Mitochondrion</keyword>
<keyword evidence="12 16" id="KW-0830">Ubiquinone</keyword>
<feature type="transmembrane region" description="Helical" evidence="16">
    <location>
        <begin position="240"/>
        <end position="264"/>
    </location>
</feature>
<evidence type="ECO:0000256" key="8">
    <source>
        <dbReference type="ARBA" id="ARBA00022967"/>
    </source>
</evidence>
<dbReference type="GO" id="GO:0015990">
    <property type="term" value="P:electron transport coupled proton transport"/>
    <property type="evidence" value="ECO:0007669"/>
    <property type="project" value="TreeGrafter"/>
</dbReference>
<evidence type="ECO:0000256" key="3">
    <source>
        <dbReference type="ARBA" id="ARBA00021096"/>
    </source>
</evidence>
<dbReference type="PANTHER" id="PTHR42829">
    <property type="entry name" value="NADH-UBIQUINONE OXIDOREDUCTASE CHAIN 5"/>
    <property type="match status" value="1"/>
</dbReference>
<dbReference type="InterPro" id="IPR001750">
    <property type="entry name" value="ND/Mrp_TM"/>
</dbReference>
<feature type="transmembrane region" description="Helical" evidence="16">
    <location>
        <begin position="114"/>
        <end position="132"/>
    </location>
</feature>
<evidence type="ECO:0000259" key="17">
    <source>
        <dbReference type="Pfam" id="PF00361"/>
    </source>
</evidence>
<keyword evidence="7" id="KW-0999">Mitochondrion inner membrane</keyword>
<keyword evidence="4 16" id="KW-0813">Transport</keyword>
<feature type="transmembrane region" description="Helical" evidence="16">
    <location>
        <begin position="297"/>
        <end position="320"/>
    </location>
</feature>
<dbReference type="GO" id="GO:0042773">
    <property type="term" value="P:ATP synthesis coupled electron transport"/>
    <property type="evidence" value="ECO:0007669"/>
    <property type="project" value="InterPro"/>
</dbReference>
<dbReference type="AlphaFoldDB" id="A7BG53"/>
<feature type="transmembrane region" description="Helical" evidence="16">
    <location>
        <begin position="55"/>
        <end position="77"/>
    </location>
</feature>
<protein>
    <recommendedName>
        <fullName evidence="3 16">NADH-ubiquinone oxidoreductase chain 5</fullName>
        <ecNumber evidence="2 16">7.1.1.2</ecNumber>
    </recommendedName>
</protein>
<dbReference type="Pfam" id="PF00662">
    <property type="entry name" value="Proton_antipo_N"/>
    <property type="match status" value="1"/>
</dbReference>
<comment type="subcellular location">
    <subcellularLocation>
        <location evidence="1">Mitochondrion inner membrane</location>
        <topology evidence="1">Multi-pass membrane protein</topology>
    </subcellularLocation>
</comment>
<feature type="domain" description="NADH dehydrogenase subunit 5 C-terminal" evidence="19">
    <location>
        <begin position="392"/>
        <end position="569"/>
    </location>
</feature>
<evidence type="ECO:0000256" key="12">
    <source>
        <dbReference type="ARBA" id="ARBA00023075"/>
    </source>
</evidence>
<feature type="transmembrane region" description="Helical" evidence="16">
    <location>
        <begin position="271"/>
        <end position="291"/>
    </location>
</feature>
<dbReference type="InterPro" id="IPR003945">
    <property type="entry name" value="NU5C-like"/>
</dbReference>
<feature type="transmembrane region" description="Helical" evidence="16">
    <location>
        <begin position="494"/>
        <end position="511"/>
    </location>
</feature>
<evidence type="ECO:0000256" key="2">
    <source>
        <dbReference type="ARBA" id="ARBA00012944"/>
    </source>
</evidence>
<feature type="transmembrane region" description="Helical" evidence="16">
    <location>
        <begin position="176"/>
        <end position="192"/>
    </location>
</feature>
<feature type="transmembrane region" description="Helical" evidence="16">
    <location>
        <begin position="332"/>
        <end position="356"/>
    </location>
</feature>
<comment type="similarity">
    <text evidence="16">Belongs to the complex I subunit 5 family.</text>
</comment>
<keyword evidence="5" id="KW-0679">Respiratory chain</keyword>
<comment type="function">
    <text evidence="16">Core subunit of the mitochondrial membrane respiratory chain NADH dehydrogenase (Complex I) which catalyzes electron transfer from NADH through the respiratory chain, using ubiquinone as an electron acceptor. Essential for the catalytic activity and assembly of complex I.</text>
</comment>
<sequence length="591" mass="67534">MYKLFGVELCFSFMLFSWFIYMMMMMIFLNLNNISLMINWEVMSCMSSSLEFDLMMDWMSCSFSGLVCFISGCVMIFSKSYMKGDKYSYRFSLMVMLFVLSMNLLIFIPNLVSVLLGWDGLGLVSFCLVIYYQNSKSLAAGMLTVLMNRVGDCFILAAISMMIVLGHWNMLCLWEFYNFMIVNFFIMIAGMTKSAQIPFSSWLPAAMAAPTPVSALVHSSTLVTAGVFLFIRFFNYLSSYVWFSHIMLYLSIMTTIMSGVCALYEYDMKKIIALSTLSQLGVMMMSLSLGMPMLTLFHLYTHAMFKALLFICGGNIIHCFEGNQGMRCIKNVFNLMPVTSMFLIISKMALCGLPFLAGFYSKDLIIESLITGNLNVIMFILGCFGVCLTVLYSIRFCFFIVWSGYNLNTFINASDNDLMVIISMSLLGLGALWGGYIFQSLFCLFDQVFILSGIMKLYVPMFIIISIIISFGLWDKDLLLVNKGIMKYMNSSMWFLSSFICNFSIKNFILVSNSSLKILDMGWMEILGGQGMFQMNKLAFNCLEHWVGLMLNCYMIMFVVMCLFMLYIMVMHISYQLVKSTMKYSNFKLTI</sequence>
<feature type="transmembrane region" description="Helical" evidence="16">
    <location>
        <begin position="89"/>
        <end position="108"/>
    </location>
</feature>
<keyword evidence="8" id="KW-1278">Translocase</keyword>
<dbReference type="InterPro" id="IPR010934">
    <property type="entry name" value="NADH_DH_su5_C"/>
</dbReference>
<feature type="transmembrane region" description="Helical" evidence="16">
    <location>
        <begin position="457"/>
        <end position="474"/>
    </location>
</feature>
<dbReference type="GO" id="GO:0005743">
    <property type="term" value="C:mitochondrial inner membrane"/>
    <property type="evidence" value="ECO:0007669"/>
    <property type="project" value="UniProtKB-SubCell"/>
</dbReference>
<organism evidence="20">
    <name type="scientific">Acanthosepion esculentum</name>
    <name type="common">Golden cuttlefish</name>
    <name type="synonym">Sepia esculenta</name>
    <dbReference type="NCBI Taxonomy" id="31210"/>
    <lineage>
        <taxon>Eukaryota</taxon>
        <taxon>Metazoa</taxon>
        <taxon>Spiralia</taxon>
        <taxon>Lophotrochozoa</taxon>
        <taxon>Mollusca</taxon>
        <taxon>Cephalopoda</taxon>
        <taxon>Coleoidea</taxon>
        <taxon>Decapodiformes</taxon>
        <taxon>Sepiida</taxon>
        <taxon>Sepiina</taxon>
        <taxon>Sepiidae</taxon>
        <taxon>Acanthosepion</taxon>
    </lineage>
</organism>
<evidence type="ECO:0000259" key="18">
    <source>
        <dbReference type="Pfam" id="PF00662"/>
    </source>
</evidence>
<feature type="transmembrane region" description="Helical" evidence="16">
    <location>
        <begin position="417"/>
        <end position="437"/>
    </location>
</feature>
<evidence type="ECO:0000256" key="15">
    <source>
        <dbReference type="ARBA" id="ARBA00049551"/>
    </source>
</evidence>
<evidence type="ECO:0000256" key="6">
    <source>
        <dbReference type="ARBA" id="ARBA00022692"/>
    </source>
</evidence>
<evidence type="ECO:0000256" key="11">
    <source>
        <dbReference type="ARBA" id="ARBA00023027"/>
    </source>
</evidence>
<evidence type="ECO:0000256" key="13">
    <source>
        <dbReference type="ARBA" id="ARBA00023128"/>
    </source>
</evidence>
<proteinExistence type="inferred from homology"/>
<feature type="transmembrane region" description="Helical" evidence="16">
    <location>
        <begin position="213"/>
        <end position="234"/>
    </location>
</feature>
<dbReference type="GO" id="GO:0008137">
    <property type="term" value="F:NADH dehydrogenase (ubiquinone) activity"/>
    <property type="evidence" value="ECO:0007669"/>
    <property type="project" value="UniProtKB-EC"/>
</dbReference>
<dbReference type="GO" id="GO:0003954">
    <property type="term" value="F:NADH dehydrogenase activity"/>
    <property type="evidence" value="ECO:0007669"/>
    <property type="project" value="TreeGrafter"/>
</dbReference>
<keyword evidence="14 16" id="KW-0472">Membrane</keyword>
<geneLocation type="mitochondrion" evidence="20"/>
<accession>A7BG53</accession>